<dbReference type="InterPro" id="IPR011697">
    <property type="entry name" value="Peptidase_C26"/>
</dbReference>
<evidence type="ECO:0000313" key="2">
    <source>
        <dbReference type="Proteomes" id="UP000199556"/>
    </source>
</evidence>
<dbReference type="OrthoDB" id="9813383at2"/>
<dbReference type="InterPro" id="IPR044668">
    <property type="entry name" value="PuuD-like"/>
</dbReference>
<dbReference type="GO" id="GO:0016740">
    <property type="term" value="F:transferase activity"/>
    <property type="evidence" value="ECO:0007669"/>
    <property type="project" value="UniProtKB-KW"/>
</dbReference>
<dbReference type="GO" id="GO:0033969">
    <property type="term" value="F:gamma-glutamyl-gamma-aminobutyrate hydrolase activity"/>
    <property type="evidence" value="ECO:0007669"/>
    <property type="project" value="TreeGrafter"/>
</dbReference>
<dbReference type="AlphaFoldDB" id="A0A1I4RJR5"/>
<dbReference type="GO" id="GO:0006598">
    <property type="term" value="P:polyamine catabolic process"/>
    <property type="evidence" value="ECO:0007669"/>
    <property type="project" value="TreeGrafter"/>
</dbReference>
<dbReference type="STRING" id="195064.SAMN05421721_10841"/>
<keyword evidence="2" id="KW-1185">Reference proteome</keyword>
<dbReference type="PANTHER" id="PTHR43235">
    <property type="entry name" value="GLUTAMINE AMIDOTRANSFERASE PB2B2.05-RELATED"/>
    <property type="match status" value="1"/>
</dbReference>
<keyword evidence="1" id="KW-0808">Transferase</keyword>
<proteinExistence type="predicted"/>
<name>A0A1I4RJR5_ECTMO</name>
<dbReference type="Gene3D" id="3.40.50.880">
    <property type="match status" value="1"/>
</dbReference>
<gene>
    <name evidence="1" type="ORF">SAMN05421721_10841</name>
</gene>
<protein>
    <submittedName>
        <fullName evidence="1">Putative glutamine amidotransferase</fullName>
    </submittedName>
</protein>
<dbReference type="Proteomes" id="UP000199556">
    <property type="component" value="Unassembled WGS sequence"/>
</dbReference>
<dbReference type="GO" id="GO:0005829">
    <property type="term" value="C:cytosol"/>
    <property type="evidence" value="ECO:0007669"/>
    <property type="project" value="TreeGrafter"/>
</dbReference>
<dbReference type="EMBL" id="FOUO01000008">
    <property type="protein sequence ID" value="SFM52542.1"/>
    <property type="molecule type" value="Genomic_DNA"/>
</dbReference>
<dbReference type="RefSeq" id="WP_090485307.1">
    <property type="nucleotide sequence ID" value="NZ_FOUO01000008.1"/>
</dbReference>
<evidence type="ECO:0000313" key="1">
    <source>
        <dbReference type="EMBL" id="SFM52542.1"/>
    </source>
</evidence>
<organism evidence="1 2">
    <name type="scientific">Ectothiorhodospira mobilis</name>
    <dbReference type="NCBI Taxonomy" id="195064"/>
    <lineage>
        <taxon>Bacteria</taxon>
        <taxon>Pseudomonadati</taxon>
        <taxon>Pseudomonadota</taxon>
        <taxon>Gammaproteobacteria</taxon>
        <taxon>Chromatiales</taxon>
        <taxon>Ectothiorhodospiraceae</taxon>
        <taxon>Ectothiorhodospira</taxon>
    </lineage>
</organism>
<accession>A0A1I4RJR5</accession>
<dbReference type="PANTHER" id="PTHR43235:SF1">
    <property type="entry name" value="GLUTAMINE AMIDOTRANSFERASE PB2B2.05-RELATED"/>
    <property type="match status" value="1"/>
</dbReference>
<dbReference type="InterPro" id="IPR029062">
    <property type="entry name" value="Class_I_gatase-like"/>
</dbReference>
<reference evidence="1 2" key="1">
    <citation type="submission" date="2016-10" db="EMBL/GenBank/DDBJ databases">
        <authorList>
            <person name="de Groot N.N."/>
        </authorList>
    </citation>
    <scope>NUCLEOTIDE SEQUENCE [LARGE SCALE GENOMIC DNA]</scope>
    <source>
        <strain evidence="1 2">DSM 4180</strain>
    </source>
</reference>
<dbReference type="SUPFAM" id="SSF52317">
    <property type="entry name" value="Class I glutamine amidotransferase-like"/>
    <property type="match status" value="1"/>
</dbReference>
<dbReference type="PROSITE" id="PS51273">
    <property type="entry name" value="GATASE_TYPE_1"/>
    <property type="match status" value="1"/>
</dbReference>
<keyword evidence="1" id="KW-0315">Glutamine amidotransferase</keyword>
<dbReference type="CDD" id="cd01745">
    <property type="entry name" value="GATase1_2"/>
    <property type="match status" value="1"/>
</dbReference>
<sequence>MRPRPRIGITGPDRGGLAAWIMTARAIRRAGGRPVRITPARHPPRGRLDGLVIGGGADVDPGLYGQDPLHLMREIDASEPATGQRLLAYMLYPLLWLLRRLLRTKHHGGDRARDLLETELIRRALADGLPVLGICRGMQLLNVVQGGSLHQDLEGFYREIPRVRSILPRKMVTLAPGSRLAALTGPAPLAVNALHHQAVDRPGRGLHAVAREPSGLVQAIEASGPRFVLGVQWHPEYLPQKVRHQRLFRGLVRAAGGG</sequence>
<dbReference type="Pfam" id="PF07722">
    <property type="entry name" value="Peptidase_C26"/>
    <property type="match status" value="2"/>
</dbReference>